<reference evidence="4" key="1">
    <citation type="submission" date="2018-06" db="EMBL/GenBank/DDBJ databases">
        <authorList>
            <person name="Zhirakovskaya E."/>
        </authorList>
    </citation>
    <scope>NUCLEOTIDE SEQUENCE</scope>
</reference>
<dbReference type="InterPro" id="IPR052177">
    <property type="entry name" value="Divisome_Glycosyl_Hydrolase"/>
</dbReference>
<evidence type="ECO:0000313" key="4">
    <source>
        <dbReference type="EMBL" id="VAW32943.1"/>
    </source>
</evidence>
<evidence type="ECO:0000256" key="1">
    <source>
        <dbReference type="ARBA" id="ARBA00022729"/>
    </source>
</evidence>
<dbReference type="AlphaFoldDB" id="A0A3B0UXT4"/>
<dbReference type="InterPro" id="IPR003790">
    <property type="entry name" value="GHL10"/>
</dbReference>
<evidence type="ECO:0000256" key="2">
    <source>
        <dbReference type="SAM" id="MobiDB-lite"/>
    </source>
</evidence>
<protein>
    <recommendedName>
        <fullName evidence="3">Glycosyl hydrolase-like 10 domain-containing protein</fullName>
    </recommendedName>
</protein>
<feature type="region of interest" description="Disordered" evidence="2">
    <location>
        <begin position="1"/>
        <end position="44"/>
    </location>
</feature>
<accession>A0A3B0UXT4</accession>
<feature type="domain" description="Glycosyl hydrolase-like 10" evidence="3">
    <location>
        <begin position="101"/>
        <end position="390"/>
    </location>
</feature>
<dbReference type="Pfam" id="PF02638">
    <property type="entry name" value="GHL10"/>
    <property type="match status" value="1"/>
</dbReference>
<feature type="compositionally biased region" description="Basic and acidic residues" evidence="2">
    <location>
        <begin position="18"/>
        <end position="42"/>
    </location>
</feature>
<dbReference type="Gene3D" id="3.20.20.80">
    <property type="entry name" value="Glycosidases"/>
    <property type="match status" value="1"/>
</dbReference>
<dbReference type="SUPFAM" id="SSF51445">
    <property type="entry name" value="(Trans)glycosidases"/>
    <property type="match status" value="1"/>
</dbReference>
<sequence length="500" mass="54580">LCNNASQPPSRSRAPRGNAERSAFDAERLNEHSTRSVERGENEGNFEEPIMKRASLLLGTFFALILGIQLQVNAAPAGGTAVYLPIIITDQTTPPPEPMVELRGVWVTRFDWTSYGQAGDPAKIDEIVQNVADAGFNAIFFQVRGIADAYYTPGLEPWADRVSGVYGQAPDPLWDPLATMIEKAQAAGIQVHAYMNVYPVWNGGSFCDTPPDASVTPTPLYHLLLNEHGSTDGKPNGLLWNSSGEIFCGAYMRGTPASTLLQDHLIAVGQDLVTRYDIDGLHLDHIRYGSGNTSCDPVSEGVYGAACFSDGGYGEWQRGQINELVRRFYKEVVPLKPGLWLSAAVWPIHETNPAWGFPGSPQQGNINYYQDSKAWVADGIIDSISPMIYPGSSYNGCDADGNYLEDPTVTSSDYWIRERWQTVVEDFQADSNGRFIIPGIGTGYCSFAEIEARIEMARAAGTAGHALFSYSGLLTNAYFDDLANGPYVETAVPPSISWHP</sequence>
<feature type="compositionally biased region" description="Polar residues" evidence="2">
    <location>
        <begin position="1"/>
        <end position="10"/>
    </location>
</feature>
<dbReference type="EMBL" id="UOEU01000408">
    <property type="protein sequence ID" value="VAW32943.1"/>
    <property type="molecule type" value="Genomic_DNA"/>
</dbReference>
<name>A0A3B0UXT4_9ZZZZ</name>
<dbReference type="InterPro" id="IPR017853">
    <property type="entry name" value="GH"/>
</dbReference>
<proteinExistence type="predicted"/>
<feature type="non-terminal residue" evidence="4">
    <location>
        <position position="1"/>
    </location>
</feature>
<dbReference type="PANTHER" id="PTHR43405">
    <property type="entry name" value="GLYCOSYL HYDROLASE DIGH"/>
    <property type="match status" value="1"/>
</dbReference>
<gene>
    <name evidence="4" type="ORF">MNBD_CHLOROFLEXI01-2889</name>
</gene>
<dbReference type="PANTHER" id="PTHR43405:SF1">
    <property type="entry name" value="GLYCOSYL HYDROLASE DIGH"/>
    <property type="match status" value="1"/>
</dbReference>
<keyword evidence="1" id="KW-0732">Signal</keyword>
<evidence type="ECO:0000259" key="3">
    <source>
        <dbReference type="Pfam" id="PF02638"/>
    </source>
</evidence>
<organism evidence="4">
    <name type="scientific">hydrothermal vent metagenome</name>
    <dbReference type="NCBI Taxonomy" id="652676"/>
    <lineage>
        <taxon>unclassified sequences</taxon>
        <taxon>metagenomes</taxon>
        <taxon>ecological metagenomes</taxon>
    </lineage>
</organism>